<dbReference type="PANTHER" id="PTHR34383">
    <property type="entry name" value="POLYPHOSPHATE:AMP PHOSPHOTRANSFERASE-RELATED"/>
    <property type="match status" value="1"/>
</dbReference>
<reference evidence="7 8" key="1">
    <citation type="submission" date="2018-12" db="EMBL/GenBank/DDBJ databases">
        <authorList>
            <person name="Li F."/>
        </authorList>
    </citation>
    <scope>NUCLEOTIDE SEQUENCE [LARGE SCALE GENOMIC DNA]</scope>
    <source>
        <strain evidence="7 8">11W25H-1</strain>
    </source>
</reference>
<gene>
    <name evidence="7" type="primary">ppk2</name>
    <name evidence="7" type="ORF">ELQ90_12055</name>
</gene>
<dbReference type="PANTHER" id="PTHR34383:SF1">
    <property type="entry name" value="ADP-POLYPHOSPHATE PHOSPHOTRANSFERASE"/>
    <property type="match status" value="1"/>
</dbReference>
<organism evidence="7 8">
    <name type="scientific">Labedella phragmitis</name>
    <dbReference type="NCBI Taxonomy" id="2498849"/>
    <lineage>
        <taxon>Bacteria</taxon>
        <taxon>Bacillati</taxon>
        <taxon>Actinomycetota</taxon>
        <taxon>Actinomycetes</taxon>
        <taxon>Micrococcales</taxon>
        <taxon>Microbacteriaceae</taxon>
        <taxon>Labedella</taxon>
    </lineage>
</organism>
<evidence type="ECO:0000256" key="3">
    <source>
        <dbReference type="ARBA" id="ARBA00022777"/>
    </source>
</evidence>
<keyword evidence="2 4" id="KW-0808">Transferase</keyword>
<feature type="compositionally biased region" description="Basic residues" evidence="5">
    <location>
        <begin position="79"/>
        <end position="88"/>
    </location>
</feature>
<evidence type="ECO:0000256" key="4">
    <source>
        <dbReference type="RuleBase" id="RU369062"/>
    </source>
</evidence>
<name>A0A444PS44_9MICO</name>
<evidence type="ECO:0000313" key="8">
    <source>
        <dbReference type="Proteomes" id="UP000288547"/>
    </source>
</evidence>
<protein>
    <recommendedName>
        <fullName evidence="4">ADP/GDP-polyphosphate phosphotransferase</fullName>
        <ecNumber evidence="4">2.7.4.-</ecNumber>
    </recommendedName>
    <alternativeName>
        <fullName evidence="4">Polyphosphate kinase PPK2</fullName>
    </alternativeName>
</protein>
<dbReference type="OrthoDB" id="9775224at2"/>
<accession>A0A444PS44</accession>
<comment type="subunit">
    <text evidence="4">Homotetramer.</text>
</comment>
<dbReference type="InterPro" id="IPR027417">
    <property type="entry name" value="P-loop_NTPase"/>
</dbReference>
<proteinExistence type="inferred from homology"/>
<evidence type="ECO:0000256" key="1">
    <source>
        <dbReference type="ARBA" id="ARBA00009924"/>
    </source>
</evidence>
<dbReference type="EC" id="2.7.4.-" evidence="4"/>
<keyword evidence="8" id="KW-1185">Reference proteome</keyword>
<dbReference type="EMBL" id="RZNB01000004">
    <property type="protein sequence ID" value="RWZ50069.1"/>
    <property type="molecule type" value="Genomic_DNA"/>
</dbReference>
<comment type="caution">
    <text evidence="7">The sequence shown here is derived from an EMBL/GenBank/DDBJ whole genome shotgun (WGS) entry which is preliminary data.</text>
</comment>
<evidence type="ECO:0000256" key="2">
    <source>
        <dbReference type="ARBA" id="ARBA00022679"/>
    </source>
</evidence>
<dbReference type="NCBIfam" id="TIGR03707">
    <property type="entry name" value="PPK2_P_aer"/>
    <property type="match status" value="1"/>
</dbReference>
<keyword evidence="3 4" id="KW-0418">Kinase</keyword>
<dbReference type="AlphaFoldDB" id="A0A444PS44"/>
<evidence type="ECO:0000313" key="7">
    <source>
        <dbReference type="EMBL" id="RWZ50069.1"/>
    </source>
</evidence>
<evidence type="ECO:0000256" key="5">
    <source>
        <dbReference type="SAM" id="MobiDB-lite"/>
    </source>
</evidence>
<comment type="function">
    <text evidence="4">Uses inorganic polyphosphate (polyP) as a donor to convert GDP to GTP or ADP to ATP.</text>
</comment>
<dbReference type="Proteomes" id="UP000288547">
    <property type="component" value="Unassembled WGS sequence"/>
</dbReference>
<comment type="similarity">
    <text evidence="1 4">Belongs to the polyphosphate kinase 2 (PPK2) family. Class I subfamily.</text>
</comment>
<dbReference type="InterPro" id="IPR022486">
    <property type="entry name" value="PPK2_PA0141"/>
</dbReference>
<feature type="domain" description="Polyphosphate kinase-2-related" evidence="6">
    <location>
        <begin position="87"/>
        <end position="310"/>
    </location>
</feature>
<dbReference type="Gene3D" id="3.40.50.300">
    <property type="entry name" value="P-loop containing nucleotide triphosphate hydrolases"/>
    <property type="match status" value="1"/>
</dbReference>
<evidence type="ECO:0000259" key="6">
    <source>
        <dbReference type="Pfam" id="PF03976"/>
    </source>
</evidence>
<dbReference type="GO" id="GO:0008976">
    <property type="term" value="F:polyphosphate kinase activity"/>
    <property type="evidence" value="ECO:0007669"/>
    <property type="project" value="UniProtKB-UniRule"/>
</dbReference>
<sequence length="345" mass="39410">MCFSSGFRGVRRHSGIRVSLDNRTRGVRSGAPSSSARLLSAGRNPAASDGITRSLGRPARVAPSTRHHTRKTSVSDKKSSKKKQKRVDKKAYEKELRRLQTELVSMQQWITASGARVLVIFEGRDAAGKGGAIKRVMQYLNPRSARVVALPRPSEREKGQWYFQRYIERLPTTGEIVLMDRSWYNRAGVEKVMGYCTDEEYDRFLAQVPTVEQMLVDDGIIVLKYWYSVSDTEQEKRFRSRLNDPMRRWKLSETDLLSITKWEDYSSAKDAMFDVTDHEAAPWWTINSDDKRAARINTISHLLSQIPYDRLDPDEVHFPDRPAAAGTVRPPIDDHRFVPDHAGSL</sequence>
<dbReference type="Pfam" id="PF03976">
    <property type="entry name" value="PPK2"/>
    <property type="match status" value="1"/>
</dbReference>
<dbReference type="SUPFAM" id="SSF52540">
    <property type="entry name" value="P-loop containing nucleoside triphosphate hydrolases"/>
    <property type="match status" value="1"/>
</dbReference>
<feature type="region of interest" description="Disordered" evidence="5">
    <location>
        <begin position="21"/>
        <end position="91"/>
    </location>
</feature>
<dbReference type="InterPro" id="IPR022488">
    <property type="entry name" value="PPK2-related"/>
</dbReference>
<dbReference type="GO" id="GO:0006793">
    <property type="term" value="P:phosphorus metabolic process"/>
    <property type="evidence" value="ECO:0007669"/>
    <property type="project" value="InterPro"/>
</dbReference>